<keyword evidence="3" id="KW-1185">Reference proteome</keyword>
<dbReference type="Proteomes" id="UP000237000">
    <property type="component" value="Unassembled WGS sequence"/>
</dbReference>
<comment type="caution">
    <text evidence="2">The sequence shown here is derived from an EMBL/GenBank/DDBJ whole genome shotgun (WGS) entry which is preliminary data.</text>
</comment>
<evidence type="ECO:0000313" key="3">
    <source>
        <dbReference type="Proteomes" id="UP000237000"/>
    </source>
</evidence>
<proteinExistence type="predicted"/>
<dbReference type="InParanoid" id="A0A2P5EGX6"/>
<dbReference type="OrthoDB" id="20669at2759"/>
<feature type="transmembrane region" description="Helical" evidence="1">
    <location>
        <begin position="132"/>
        <end position="154"/>
    </location>
</feature>
<protein>
    <submittedName>
        <fullName evidence="2">Uncharacterized protein</fullName>
    </submittedName>
</protein>
<name>A0A2P5EGX6_TREOI</name>
<reference evidence="3" key="1">
    <citation type="submission" date="2016-06" db="EMBL/GenBank/DDBJ databases">
        <title>Parallel loss of symbiosis genes in relatives of nitrogen-fixing non-legume Parasponia.</title>
        <authorList>
            <person name="Van Velzen R."/>
            <person name="Holmer R."/>
            <person name="Bu F."/>
            <person name="Rutten L."/>
            <person name="Van Zeijl A."/>
            <person name="Liu W."/>
            <person name="Santuari L."/>
            <person name="Cao Q."/>
            <person name="Sharma T."/>
            <person name="Shen D."/>
            <person name="Roswanjaya Y."/>
            <person name="Wardhani T."/>
            <person name="Kalhor M.S."/>
            <person name="Jansen J."/>
            <person name="Van den Hoogen J."/>
            <person name="Gungor B."/>
            <person name="Hartog M."/>
            <person name="Hontelez J."/>
            <person name="Verver J."/>
            <person name="Yang W.-C."/>
            <person name="Schijlen E."/>
            <person name="Repin R."/>
            <person name="Schilthuizen M."/>
            <person name="Schranz E."/>
            <person name="Heidstra R."/>
            <person name="Miyata K."/>
            <person name="Fedorova E."/>
            <person name="Kohlen W."/>
            <person name="Bisseling T."/>
            <person name="Smit S."/>
            <person name="Geurts R."/>
        </authorList>
    </citation>
    <scope>NUCLEOTIDE SEQUENCE [LARGE SCALE GENOMIC DNA]</scope>
    <source>
        <strain evidence="3">cv. RG33-2</strain>
    </source>
</reference>
<dbReference type="AlphaFoldDB" id="A0A2P5EGX6"/>
<evidence type="ECO:0000256" key="1">
    <source>
        <dbReference type="SAM" id="Phobius"/>
    </source>
</evidence>
<sequence length="155" mass="16857">MSKGKAEEFLIQALDRPGWCSSLPSFKQRLRTQRIQYAEILAFEAFTLPLAIECESLALHAGDNRDGILTPKLERGNLIAIWSASLLRVVMTEESVVDAHVYNVKSGCEKEHEINLFGEIVGISSSADPKSLFIGVGILLTLVSLSVVGIGTSLV</sequence>
<evidence type="ECO:0000313" key="2">
    <source>
        <dbReference type="EMBL" id="PON84789.1"/>
    </source>
</evidence>
<keyword evidence="1" id="KW-0472">Membrane</keyword>
<dbReference type="EMBL" id="JXTC01000156">
    <property type="protein sequence ID" value="PON84789.1"/>
    <property type="molecule type" value="Genomic_DNA"/>
</dbReference>
<keyword evidence="1" id="KW-1133">Transmembrane helix</keyword>
<keyword evidence="1" id="KW-0812">Transmembrane</keyword>
<organism evidence="2 3">
    <name type="scientific">Trema orientale</name>
    <name type="common">Charcoal tree</name>
    <name type="synonym">Celtis orientalis</name>
    <dbReference type="NCBI Taxonomy" id="63057"/>
    <lineage>
        <taxon>Eukaryota</taxon>
        <taxon>Viridiplantae</taxon>
        <taxon>Streptophyta</taxon>
        <taxon>Embryophyta</taxon>
        <taxon>Tracheophyta</taxon>
        <taxon>Spermatophyta</taxon>
        <taxon>Magnoliopsida</taxon>
        <taxon>eudicotyledons</taxon>
        <taxon>Gunneridae</taxon>
        <taxon>Pentapetalae</taxon>
        <taxon>rosids</taxon>
        <taxon>fabids</taxon>
        <taxon>Rosales</taxon>
        <taxon>Cannabaceae</taxon>
        <taxon>Trema</taxon>
    </lineage>
</organism>
<gene>
    <name evidence="2" type="ORF">TorRG33x02_193410</name>
</gene>
<accession>A0A2P5EGX6</accession>